<dbReference type="GO" id="GO:0016787">
    <property type="term" value="F:hydrolase activity"/>
    <property type="evidence" value="ECO:0007669"/>
    <property type="project" value="UniProtKB-KW"/>
</dbReference>
<dbReference type="Gene3D" id="3.40.720.10">
    <property type="entry name" value="Alkaline Phosphatase, subunit A"/>
    <property type="match status" value="1"/>
</dbReference>
<keyword evidence="2" id="KW-0472">Membrane</keyword>
<dbReference type="CDD" id="cd16025">
    <property type="entry name" value="PAS_like"/>
    <property type="match status" value="1"/>
</dbReference>
<organism evidence="4 5">
    <name type="scientific">Urechidicola vernalis</name>
    <dbReference type="NCBI Taxonomy" id="3075600"/>
    <lineage>
        <taxon>Bacteria</taxon>
        <taxon>Pseudomonadati</taxon>
        <taxon>Bacteroidota</taxon>
        <taxon>Flavobacteriia</taxon>
        <taxon>Flavobacteriales</taxon>
        <taxon>Flavobacteriaceae</taxon>
        <taxon>Urechidicola</taxon>
    </lineage>
</organism>
<keyword evidence="5" id="KW-1185">Reference proteome</keyword>
<name>A0ABU2Y828_9FLAO</name>
<dbReference type="InterPro" id="IPR017850">
    <property type="entry name" value="Alkaline_phosphatase_core_sf"/>
</dbReference>
<comment type="similarity">
    <text evidence="1">Belongs to the sulfatase family.</text>
</comment>
<dbReference type="PANTHER" id="PTHR42693">
    <property type="entry name" value="ARYLSULFATASE FAMILY MEMBER"/>
    <property type="match status" value="1"/>
</dbReference>
<evidence type="ECO:0000259" key="3">
    <source>
        <dbReference type="Pfam" id="PF00884"/>
    </source>
</evidence>
<dbReference type="Proteomes" id="UP001252186">
    <property type="component" value="Unassembled WGS sequence"/>
</dbReference>
<protein>
    <submittedName>
        <fullName evidence="4">Arylsulfatase</fullName>
        <ecNumber evidence="4">3.1.6.-</ecNumber>
    </submittedName>
</protein>
<keyword evidence="2" id="KW-0812">Transmembrane</keyword>
<dbReference type="SUPFAM" id="SSF53649">
    <property type="entry name" value="Alkaline phosphatase-like"/>
    <property type="match status" value="1"/>
</dbReference>
<feature type="transmembrane region" description="Helical" evidence="2">
    <location>
        <begin position="21"/>
        <end position="37"/>
    </location>
</feature>
<dbReference type="Pfam" id="PF00884">
    <property type="entry name" value="Sulfatase"/>
    <property type="match status" value="1"/>
</dbReference>
<keyword evidence="2" id="KW-1133">Transmembrane helix</keyword>
<gene>
    <name evidence="4" type="ORF">RM519_13905</name>
</gene>
<dbReference type="InterPro" id="IPR000917">
    <property type="entry name" value="Sulfatase_N"/>
</dbReference>
<reference evidence="4 5" key="1">
    <citation type="submission" date="2023-09" db="EMBL/GenBank/DDBJ databases">
        <authorList>
            <person name="Rey-Velasco X."/>
        </authorList>
    </citation>
    <scope>NUCLEOTIDE SEQUENCE [LARGE SCALE GENOMIC DNA]</scope>
    <source>
        <strain evidence="4 5">P050</strain>
    </source>
</reference>
<dbReference type="InterPro" id="IPR050738">
    <property type="entry name" value="Sulfatase"/>
</dbReference>
<evidence type="ECO:0000313" key="5">
    <source>
        <dbReference type="Proteomes" id="UP001252186"/>
    </source>
</evidence>
<keyword evidence="4" id="KW-0378">Hydrolase</keyword>
<dbReference type="EMBL" id="JAVRHV010000017">
    <property type="protein sequence ID" value="MDT0554347.1"/>
    <property type="molecule type" value="Genomic_DNA"/>
</dbReference>
<feature type="domain" description="Sulfatase N-terminal" evidence="3">
    <location>
        <begin position="51"/>
        <end position="449"/>
    </location>
</feature>
<dbReference type="RefSeq" id="WP_311594433.1">
    <property type="nucleotide sequence ID" value="NZ_JAVRHV010000017.1"/>
</dbReference>
<evidence type="ECO:0000256" key="2">
    <source>
        <dbReference type="SAM" id="Phobius"/>
    </source>
</evidence>
<dbReference type="Gene3D" id="3.30.1120.10">
    <property type="match status" value="1"/>
</dbReference>
<sequence>MKVISKCKRIKVMIDHQSLTLFNLSFLPLILIGTLISCSETKEKNQETLRPNILLLVADDLGYADLGCYGGDIETPNIDNLAAQGVRFSRFHTSPLCAPTRAMLLSGNDNHIAGMGIQSNQNTGFGYEGKLTDRIVTIPALLQANGYHTYMTGKWHLGRDSLSIPFSKGFERSFVNIRGAGNHYDDQGLFKEDPITPYFEDEKPATWNNGDYSTDFYTDKLIEYIDLNKEDKKPFFGFAAYTSPHWPLQVDEKYWKKYEGRYDDGYEKLKERRLESLKNAGMIPKEAVLPPNHEKVIPWDSLSLSEKKKESRKMELYAGMVDNLDYNIGRIIQYLKDIGQFENTLIVFMSDNGAAAEDFYYHENLGPFIREHFNDDYETMGKPNSFISYGPQWAEAGSSPFRHYKEFTTEGGIVAPMIIAGPNIERKNEIHEGFLTLMDIAPTFYEVAQAKYPEKFEENKNYPLKGNSLIPFLSGETNQIHSSEYVFGLEHNNLAMIRKGDWKITNIKRPFLEENFKLYNLSQDLAELHDLKESEPEKYKELLDEWRKFSTEVKVQIPPPSWK</sequence>
<dbReference type="EC" id="3.1.6.-" evidence="4"/>
<comment type="caution">
    <text evidence="4">The sequence shown here is derived from an EMBL/GenBank/DDBJ whole genome shotgun (WGS) entry which is preliminary data.</text>
</comment>
<evidence type="ECO:0000256" key="1">
    <source>
        <dbReference type="ARBA" id="ARBA00008779"/>
    </source>
</evidence>
<evidence type="ECO:0000313" key="4">
    <source>
        <dbReference type="EMBL" id="MDT0554347.1"/>
    </source>
</evidence>
<dbReference type="PANTHER" id="PTHR42693:SF33">
    <property type="entry name" value="ARYLSULFATASE"/>
    <property type="match status" value="1"/>
</dbReference>
<proteinExistence type="inferred from homology"/>
<accession>A0ABU2Y828</accession>